<reference evidence="1 2" key="1">
    <citation type="submission" date="2024-09" db="EMBL/GenBank/DDBJ databases">
        <title>Taxonomic and Genotyping Characterization of Leptospira Strains isolated from Multiple Sources in Colombia highlights the importance of intermediate species.</title>
        <authorList>
            <person name="Torres Higuera L."/>
            <person name="Rojas Tapias D."/>
            <person name="Jimenez Velasquez S."/>
            <person name="Renjifo Ibanez C."/>
        </authorList>
    </citation>
    <scope>NUCLEOTIDE SEQUENCE [LARGE SCALE GENOMIC DNA]</scope>
    <source>
        <strain evidence="1 2">Lep080</strain>
    </source>
</reference>
<name>A0ABV5BTR7_9LEPT</name>
<organism evidence="1 2">
    <name type="scientific">Leptospira wolffii</name>
    <dbReference type="NCBI Taxonomy" id="409998"/>
    <lineage>
        <taxon>Bacteria</taxon>
        <taxon>Pseudomonadati</taxon>
        <taxon>Spirochaetota</taxon>
        <taxon>Spirochaetia</taxon>
        <taxon>Leptospirales</taxon>
        <taxon>Leptospiraceae</taxon>
        <taxon>Leptospira</taxon>
    </lineage>
</organism>
<gene>
    <name evidence="1" type="ORF">ACE5IX_19450</name>
</gene>
<dbReference type="Proteomes" id="UP001580391">
    <property type="component" value="Unassembled WGS sequence"/>
</dbReference>
<evidence type="ECO:0000313" key="1">
    <source>
        <dbReference type="EMBL" id="MFB5738698.1"/>
    </source>
</evidence>
<evidence type="ECO:0008006" key="3">
    <source>
        <dbReference type="Google" id="ProtNLM"/>
    </source>
</evidence>
<proteinExistence type="predicted"/>
<protein>
    <recommendedName>
        <fullName evidence="3">DUF1564 family protein</fullName>
    </recommendedName>
</protein>
<dbReference type="RefSeq" id="WP_375517814.1">
    <property type="nucleotide sequence ID" value="NZ_JBHILI010000015.1"/>
</dbReference>
<evidence type="ECO:0000313" key="2">
    <source>
        <dbReference type="Proteomes" id="UP001580391"/>
    </source>
</evidence>
<sequence>MNYYAQILRSISFPDATIPSKDIPRMEQCTTVANYYEAKGRLLNPLYRWRTKKISKDDFLDFTIEYDKWIKYLCEFERWELVNVSNYQETRYETDQHRERILDSEGNYLKYIRYTSVLTLKRKMDRDEFLKFLLSISENNQSGVIDLEWAKKIEEEDPDLSREYDQL</sequence>
<comment type="caution">
    <text evidence="1">The sequence shown here is derived from an EMBL/GenBank/DDBJ whole genome shotgun (WGS) entry which is preliminary data.</text>
</comment>
<keyword evidence="2" id="KW-1185">Reference proteome</keyword>
<accession>A0ABV5BTR7</accession>
<dbReference type="EMBL" id="JBHILJ010000026">
    <property type="protein sequence ID" value="MFB5738698.1"/>
    <property type="molecule type" value="Genomic_DNA"/>
</dbReference>